<evidence type="ECO:0000313" key="1">
    <source>
        <dbReference type="EMBL" id="OGY27051.1"/>
    </source>
</evidence>
<reference evidence="1 2" key="1">
    <citation type="journal article" date="2016" name="Nat. Commun.">
        <title>Thousands of microbial genomes shed light on interconnected biogeochemical processes in an aquifer system.</title>
        <authorList>
            <person name="Anantharaman K."/>
            <person name="Brown C.T."/>
            <person name="Hug L.A."/>
            <person name="Sharon I."/>
            <person name="Castelle C.J."/>
            <person name="Probst A.J."/>
            <person name="Thomas B.C."/>
            <person name="Singh A."/>
            <person name="Wilkins M.J."/>
            <person name="Karaoz U."/>
            <person name="Brodie E.L."/>
            <person name="Williams K.H."/>
            <person name="Hubbard S.S."/>
            <person name="Banfield J.F."/>
        </authorList>
    </citation>
    <scope>NUCLEOTIDE SEQUENCE [LARGE SCALE GENOMIC DNA]</scope>
</reference>
<gene>
    <name evidence="1" type="ORF">A2Z42_04155</name>
</gene>
<name>A0A1G1WHH4_9BACT</name>
<dbReference type="Gene3D" id="3.40.630.30">
    <property type="match status" value="1"/>
</dbReference>
<protein>
    <recommendedName>
        <fullName evidence="3">N-acetyltransferase domain-containing protein</fullName>
    </recommendedName>
</protein>
<proteinExistence type="predicted"/>
<evidence type="ECO:0000313" key="2">
    <source>
        <dbReference type="Proteomes" id="UP000176645"/>
    </source>
</evidence>
<evidence type="ECO:0008006" key="3">
    <source>
        <dbReference type="Google" id="ProtNLM"/>
    </source>
</evidence>
<dbReference type="AlphaFoldDB" id="A0A1G1WHH4"/>
<dbReference type="SUPFAM" id="SSF55729">
    <property type="entry name" value="Acyl-CoA N-acyltransferases (Nat)"/>
    <property type="match status" value="1"/>
</dbReference>
<comment type="caution">
    <text evidence="1">The sequence shown here is derived from an EMBL/GenBank/DDBJ whole genome shotgun (WGS) entry which is preliminary data.</text>
</comment>
<dbReference type="InterPro" id="IPR016181">
    <property type="entry name" value="Acyl_CoA_acyltransferase"/>
</dbReference>
<accession>A0A1G1WHH4</accession>
<dbReference type="EMBL" id="MHCU01000050">
    <property type="protein sequence ID" value="OGY27051.1"/>
    <property type="molecule type" value="Genomic_DNA"/>
</dbReference>
<sequence>MKPEPIPGVEYLKTSDPNLVDQANRHQYEVFSEYGYLGEGPYINEVSQYPSIYFVAVSEGVVVGCVRMVTKSSLGFPTVTWLKLWPNWEAEAKRIANTKASEEILFSTVKKGWRRRGNASIILNLYRLLLQDALERGVEYWFTTIDEKLFPYFAMVFNFKFEPMGDAQDLLGAPSIPTVMEIRRGVEQLREADPELAGFVTS</sequence>
<organism evidence="1 2">
    <name type="scientific">Candidatus Woykebacteria bacterium RBG_19FT_COMBO_43_10</name>
    <dbReference type="NCBI Taxonomy" id="1802598"/>
    <lineage>
        <taxon>Bacteria</taxon>
        <taxon>Candidatus Woykeibacteriota</taxon>
    </lineage>
</organism>
<dbReference type="Proteomes" id="UP000176645">
    <property type="component" value="Unassembled WGS sequence"/>
</dbReference>